<evidence type="ECO:0000313" key="1">
    <source>
        <dbReference type="EMBL" id="KRG58027.1"/>
    </source>
</evidence>
<organism evidence="1 2">
    <name type="scientific">Stenotrophomonas nitritireducens</name>
    <dbReference type="NCBI Taxonomy" id="83617"/>
    <lineage>
        <taxon>Bacteria</taxon>
        <taxon>Pseudomonadati</taxon>
        <taxon>Pseudomonadota</taxon>
        <taxon>Gammaproteobacteria</taxon>
        <taxon>Lysobacterales</taxon>
        <taxon>Lysobacteraceae</taxon>
        <taxon>Stenotrophomonas</taxon>
    </lineage>
</organism>
<gene>
    <name evidence="1" type="ORF">ABB22_07755</name>
</gene>
<name>A0ABR5NL13_9GAMM</name>
<comment type="caution">
    <text evidence="1">The sequence shown here is derived from an EMBL/GenBank/DDBJ whole genome shotgun (WGS) entry which is preliminary data.</text>
</comment>
<protein>
    <submittedName>
        <fullName evidence="1">Uncharacterized protein</fullName>
    </submittedName>
</protein>
<dbReference type="Proteomes" id="UP000050902">
    <property type="component" value="Unassembled WGS sequence"/>
</dbReference>
<keyword evidence="2" id="KW-1185">Reference proteome</keyword>
<sequence length="137" mass="15090">MIMSQPPVPTDYAAGQLWRCNGREPGEQPTLLINLVETHPLGGRIFHITLDGLRVRHPGLPGGVMTRLAHAPVIEQTFERSGMVYIGPQAPAADYRKGYDEWRQAFDAGHAASFGVSVPTILEILERRLNGIPLDQP</sequence>
<dbReference type="EMBL" id="LDJG01000010">
    <property type="protein sequence ID" value="KRG58027.1"/>
    <property type="molecule type" value="Genomic_DNA"/>
</dbReference>
<proteinExistence type="predicted"/>
<evidence type="ECO:0000313" key="2">
    <source>
        <dbReference type="Proteomes" id="UP000050902"/>
    </source>
</evidence>
<reference evidence="1 2" key="1">
    <citation type="submission" date="2015-05" db="EMBL/GenBank/DDBJ databases">
        <title>Genome sequencing and analysis of members of genus Stenotrophomonas.</title>
        <authorList>
            <person name="Patil P.P."/>
            <person name="Midha S."/>
            <person name="Patil P.B."/>
        </authorList>
    </citation>
    <scope>NUCLEOTIDE SEQUENCE [LARGE SCALE GENOMIC DNA]</scope>
    <source>
        <strain evidence="1 2">DSM 12575</strain>
    </source>
</reference>
<accession>A0ABR5NL13</accession>